<gene>
    <name evidence="1" type="ORF">CMC5_046920</name>
</gene>
<sequence length="48" mass="5442">MLQEPIWVKEMKALTCAHDSIDTMHECCGIQETRTGTESRQTKASRSC</sequence>
<accession>A0A0K1EIM5</accession>
<reference evidence="1 2" key="1">
    <citation type="submission" date="2015-07" db="EMBL/GenBank/DDBJ databases">
        <title>Genome analysis of myxobacterium Chondromyces crocatus Cm c5 reveals a high potential for natural compound synthesis and the genetic basis for the loss of fruiting body formation.</title>
        <authorList>
            <person name="Zaburannyi N."/>
            <person name="Bunk B."/>
            <person name="Maier J."/>
            <person name="Overmann J."/>
            <person name="Mueller R."/>
        </authorList>
    </citation>
    <scope>NUCLEOTIDE SEQUENCE [LARGE SCALE GENOMIC DNA]</scope>
    <source>
        <strain evidence="1 2">Cm c5</strain>
    </source>
</reference>
<evidence type="ECO:0000313" key="2">
    <source>
        <dbReference type="Proteomes" id="UP000067626"/>
    </source>
</evidence>
<organism evidence="1 2">
    <name type="scientific">Chondromyces crocatus</name>
    <dbReference type="NCBI Taxonomy" id="52"/>
    <lineage>
        <taxon>Bacteria</taxon>
        <taxon>Pseudomonadati</taxon>
        <taxon>Myxococcota</taxon>
        <taxon>Polyangia</taxon>
        <taxon>Polyangiales</taxon>
        <taxon>Polyangiaceae</taxon>
        <taxon>Chondromyces</taxon>
    </lineage>
</organism>
<dbReference type="AlphaFoldDB" id="A0A0K1EIM5"/>
<keyword evidence="2" id="KW-1185">Reference proteome</keyword>
<dbReference type="STRING" id="52.CMC5_046920"/>
<proteinExistence type="predicted"/>
<evidence type="ECO:0000313" key="1">
    <source>
        <dbReference type="EMBL" id="AKT40537.1"/>
    </source>
</evidence>
<dbReference type="Proteomes" id="UP000067626">
    <property type="component" value="Chromosome"/>
</dbReference>
<protein>
    <submittedName>
        <fullName evidence="1">Uncharacterized protein</fullName>
    </submittedName>
</protein>
<dbReference type="EMBL" id="CP012159">
    <property type="protein sequence ID" value="AKT40537.1"/>
    <property type="molecule type" value="Genomic_DNA"/>
</dbReference>
<dbReference type="KEGG" id="ccro:CMC5_046920"/>
<name>A0A0K1EIM5_CHOCO</name>